<dbReference type="Proteomes" id="UP000249524">
    <property type="component" value="Unassembled WGS sequence"/>
</dbReference>
<dbReference type="AlphaFoldDB" id="A0A328BNL2"/>
<dbReference type="PROSITE" id="PS51352">
    <property type="entry name" value="THIOREDOXIN_2"/>
    <property type="match status" value="1"/>
</dbReference>
<evidence type="ECO:0000256" key="3">
    <source>
        <dbReference type="ARBA" id="ARBA00022748"/>
    </source>
</evidence>
<comment type="caution">
    <text evidence="7">The sequence shown here is derived from an EMBL/GenBank/DDBJ whole genome shotgun (WGS) entry which is preliminary data.</text>
</comment>
<sequence length="178" mass="19439">MKRILFILPVVGFAVLLGVFFAGLGRDPRALPSAFVGKPLPAFQAPPVREGDAGLSNTDFQRGEPVLLNVFASWCGPCRVEHPVLMRLRAQGVAIHGLDWKEDAAAGAKWLVDNGDPYIRVGSDPTGRTGIEFGVAGVPETFVIDRHGKVRYRHVGAVTSDVWETKLRPLMEELRSEP</sequence>
<reference evidence="7 8" key="1">
    <citation type="submission" date="2018-05" db="EMBL/GenBank/DDBJ databases">
        <authorList>
            <person name="Lanie J.A."/>
            <person name="Ng W.-L."/>
            <person name="Kazmierczak K.M."/>
            <person name="Andrzejewski T.M."/>
            <person name="Davidsen T.M."/>
            <person name="Wayne K.J."/>
            <person name="Tettelin H."/>
            <person name="Glass J.I."/>
            <person name="Rusch D."/>
            <person name="Podicherti R."/>
            <person name="Tsui H.-C.T."/>
            <person name="Winkler M.E."/>
        </authorList>
    </citation>
    <scope>NUCLEOTIDE SEQUENCE [LARGE SCALE GENOMIC DNA]</scope>
    <source>
        <strain evidence="7 8">BUT-10</strain>
    </source>
</reference>
<dbReference type="GO" id="GO:0017004">
    <property type="term" value="P:cytochrome complex assembly"/>
    <property type="evidence" value="ECO:0007669"/>
    <property type="project" value="UniProtKB-KW"/>
</dbReference>
<dbReference type="InterPro" id="IPR036249">
    <property type="entry name" value="Thioredoxin-like_sf"/>
</dbReference>
<evidence type="ECO:0000313" key="7">
    <source>
        <dbReference type="EMBL" id="RAK68567.1"/>
    </source>
</evidence>
<dbReference type="GO" id="GO:0015036">
    <property type="term" value="F:disulfide oxidoreductase activity"/>
    <property type="evidence" value="ECO:0007669"/>
    <property type="project" value="InterPro"/>
</dbReference>
<dbReference type="CDD" id="cd03010">
    <property type="entry name" value="TlpA_like_DsbE"/>
    <property type="match status" value="1"/>
</dbReference>
<keyword evidence="4" id="KW-1015">Disulfide bond</keyword>
<evidence type="ECO:0000256" key="4">
    <source>
        <dbReference type="ARBA" id="ARBA00023157"/>
    </source>
</evidence>
<keyword evidence="8" id="KW-1185">Reference proteome</keyword>
<dbReference type="PANTHER" id="PTHR42852:SF6">
    <property type="entry name" value="THIOL:DISULFIDE INTERCHANGE PROTEIN DSBE"/>
    <property type="match status" value="1"/>
</dbReference>
<dbReference type="OrthoDB" id="9799347at2"/>
<organism evidence="7 8">
    <name type="scientific">Phenylobacterium kunshanense</name>
    <dbReference type="NCBI Taxonomy" id="1445034"/>
    <lineage>
        <taxon>Bacteria</taxon>
        <taxon>Pseudomonadati</taxon>
        <taxon>Pseudomonadota</taxon>
        <taxon>Alphaproteobacteria</taxon>
        <taxon>Caulobacterales</taxon>
        <taxon>Caulobacteraceae</taxon>
        <taxon>Phenylobacterium</taxon>
    </lineage>
</organism>
<dbReference type="Pfam" id="PF08534">
    <property type="entry name" value="Redoxin"/>
    <property type="match status" value="1"/>
</dbReference>
<keyword evidence="3" id="KW-0201">Cytochrome c-type biogenesis</keyword>
<feature type="domain" description="Thioredoxin" evidence="6">
    <location>
        <begin position="34"/>
        <end position="172"/>
    </location>
</feature>
<evidence type="ECO:0000256" key="5">
    <source>
        <dbReference type="ARBA" id="ARBA00023284"/>
    </source>
</evidence>
<comment type="subcellular location">
    <subcellularLocation>
        <location evidence="1">Cell envelope</location>
    </subcellularLocation>
</comment>
<keyword evidence="5" id="KW-0676">Redox-active center</keyword>
<dbReference type="GO" id="GO:0030288">
    <property type="term" value="C:outer membrane-bounded periplasmic space"/>
    <property type="evidence" value="ECO:0007669"/>
    <property type="project" value="InterPro"/>
</dbReference>
<dbReference type="InterPro" id="IPR017937">
    <property type="entry name" value="Thioredoxin_CS"/>
</dbReference>
<dbReference type="SUPFAM" id="SSF52833">
    <property type="entry name" value="Thioredoxin-like"/>
    <property type="match status" value="1"/>
</dbReference>
<comment type="similarity">
    <text evidence="2">Belongs to the thioredoxin family. DsbE subfamily.</text>
</comment>
<evidence type="ECO:0000259" key="6">
    <source>
        <dbReference type="PROSITE" id="PS51352"/>
    </source>
</evidence>
<dbReference type="RefSeq" id="WP_111274059.1">
    <property type="nucleotide sequence ID" value="NZ_QFYS01000001.1"/>
</dbReference>
<dbReference type="InterPro" id="IPR013766">
    <property type="entry name" value="Thioredoxin_domain"/>
</dbReference>
<name>A0A328BNL2_9CAUL</name>
<dbReference type="EMBL" id="QFYS01000001">
    <property type="protein sequence ID" value="RAK68567.1"/>
    <property type="molecule type" value="Genomic_DNA"/>
</dbReference>
<dbReference type="InterPro" id="IPR050553">
    <property type="entry name" value="Thioredoxin_ResA/DsbE_sf"/>
</dbReference>
<gene>
    <name evidence="7" type="ORF">DJ019_00630</name>
</gene>
<proteinExistence type="inferred from homology"/>
<dbReference type="PROSITE" id="PS00194">
    <property type="entry name" value="THIOREDOXIN_1"/>
    <property type="match status" value="1"/>
</dbReference>
<dbReference type="InterPro" id="IPR013740">
    <property type="entry name" value="Redoxin"/>
</dbReference>
<dbReference type="Gene3D" id="3.40.30.10">
    <property type="entry name" value="Glutaredoxin"/>
    <property type="match status" value="1"/>
</dbReference>
<dbReference type="InterPro" id="IPR004799">
    <property type="entry name" value="Periplasmic_diS_OxRdtase_DsbE"/>
</dbReference>
<evidence type="ECO:0000313" key="8">
    <source>
        <dbReference type="Proteomes" id="UP000249524"/>
    </source>
</evidence>
<dbReference type="NCBIfam" id="TIGR00385">
    <property type="entry name" value="dsbE"/>
    <property type="match status" value="1"/>
</dbReference>
<protein>
    <submittedName>
        <fullName evidence="7">DsbE family thiol:disulfide interchange protein</fullName>
    </submittedName>
</protein>
<dbReference type="PANTHER" id="PTHR42852">
    <property type="entry name" value="THIOL:DISULFIDE INTERCHANGE PROTEIN DSBE"/>
    <property type="match status" value="1"/>
</dbReference>
<accession>A0A328BNL2</accession>
<evidence type="ECO:0000256" key="1">
    <source>
        <dbReference type="ARBA" id="ARBA00004196"/>
    </source>
</evidence>
<evidence type="ECO:0000256" key="2">
    <source>
        <dbReference type="ARBA" id="ARBA00007758"/>
    </source>
</evidence>